<dbReference type="Pfam" id="PF13612">
    <property type="entry name" value="DDE_Tnp_1_3"/>
    <property type="match status" value="1"/>
</dbReference>
<keyword evidence="1" id="KW-0472">Membrane</keyword>
<protein>
    <recommendedName>
        <fullName evidence="2">Transposase DDE domain-containing protein</fullName>
    </recommendedName>
</protein>
<accession>A0A679G0E7</accession>
<evidence type="ECO:0000313" key="3">
    <source>
        <dbReference type="EMBL" id="BBW97441.1"/>
    </source>
</evidence>
<sequence>MQEKFHFTTDRAKIQKQYAAIFFFVSAQLSLIQTHLQLLERSRSNRRCRALRLAIQWIRHERAKRGQHHAYAAVDSMPIELCHAARMYRVKRFQGIADIGLCASKKQWYDGLKLHLQVTDQGLPVGYVVTEASCHDRIAAETVMTPIPHPYNLGEKGFVSNDLQRKLYEEYEIAFWTPSRKNQKHRPSASWERWLQQKRKVVETVFSVLVDPHRITDIRAHSIVGFEVALDGIPSELRRMYRGTDRFFDTSKLL</sequence>
<proteinExistence type="predicted"/>
<keyword evidence="1" id="KW-0812">Transmembrane</keyword>
<dbReference type="NCBIfam" id="NF033520">
    <property type="entry name" value="transpos_IS982"/>
    <property type="match status" value="1"/>
</dbReference>
<evidence type="ECO:0000259" key="2">
    <source>
        <dbReference type="Pfam" id="PF13612"/>
    </source>
</evidence>
<organism evidence="3 4">
    <name type="scientific">Geobacillus subterraneus</name>
    <dbReference type="NCBI Taxonomy" id="129338"/>
    <lineage>
        <taxon>Bacteria</taxon>
        <taxon>Bacillati</taxon>
        <taxon>Bacillota</taxon>
        <taxon>Bacilli</taxon>
        <taxon>Bacillales</taxon>
        <taxon>Anoxybacillaceae</taxon>
        <taxon>Geobacillus</taxon>
    </lineage>
</organism>
<evidence type="ECO:0000313" key="4">
    <source>
        <dbReference type="Proteomes" id="UP000501421"/>
    </source>
</evidence>
<dbReference type="RefSeq" id="WP_231559794.1">
    <property type="nucleotide sequence ID" value="NZ_AP022557.1"/>
</dbReference>
<name>A0A679G0E7_9BACL</name>
<gene>
    <name evidence="3" type="ORF">GsuE55_22740</name>
</gene>
<keyword evidence="1" id="KW-1133">Transmembrane helix</keyword>
<keyword evidence="4" id="KW-1185">Reference proteome</keyword>
<dbReference type="AlphaFoldDB" id="A0A679G0E7"/>
<reference evidence="4" key="1">
    <citation type="journal article" date="2020" name="Microbiol. Resour. Announc.">
        <title>Complete Genome Sequence of Geobacillus sp. Strain E55-1, Isolated from Mine Geyser in Japan.</title>
        <authorList>
            <person name="Miyazaki K."/>
            <person name="Hase E."/>
            <person name="Tokito N."/>
        </authorList>
    </citation>
    <scope>NUCLEOTIDE SEQUENCE [LARGE SCALE GENOMIC DNA]</scope>
    <source>
        <strain evidence="4">E55-1</strain>
    </source>
</reference>
<dbReference type="EMBL" id="AP022557">
    <property type="protein sequence ID" value="BBW97441.1"/>
    <property type="molecule type" value="Genomic_DNA"/>
</dbReference>
<dbReference type="Proteomes" id="UP000501421">
    <property type="component" value="Chromosome"/>
</dbReference>
<feature type="transmembrane region" description="Helical" evidence="1">
    <location>
        <begin position="20"/>
        <end position="39"/>
    </location>
</feature>
<evidence type="ECO:0000256" key="1">
    <source>
        <dbReference type="SAM" id="Phobius"/>
    </source>
</evidence>
<feature type="domain" description="Transposase DDE" evidence="2">
    <location>
        <begin position="66"/>
        <end position="221"/>
    </location>
</feature>
<dbReference type="InterPro" id="IPR025668">
    <property type="entry name" value="Tnp_DDE_dom"/>
</dbReference>